<keyword evidence="14" id="KW-1185">Reference proteome</keyword>
<proteinExistence type="inferred from homology"/>
<evidence type="ECO:0000256" key="8">
    <source>
        <dbReference type="RuleBase" id="RU004447"/>
    </source>
</evidence>
<dbReference type="InterPro" id="IPR032632">
    <property type="entry name" value="Peptidase_M16_M"/>
</dbReference>
<keyword evidence="6" id="KW-0862">Zinc</keyword>
<sequence length="965" mass="111394">MTHLTEITKPRNDHREFRRFTLNNGLDCLLVHDSKTEKSSAGLTVMTGSYDDPEDLKGLAHFLEHMLFLGSQKYPRQNEYSDFIESNGGSSNAYTSDNSTFYYFDIPNDYFEKGLDIFGQFFISPLFTRDLVDREMCAVNSEYMIDLQSDSWRMNMIQRSLSNPAHPYHKFGIGNLETLKTDKTVDRLIEFYDSMYSSDIMYLVVVANQSLDHSERMVREVFESVPNKNLRSTLNNRVPQSEKPFDPPYSNRIIYTKPTKDSNKLLISYQLPSLSPLYRTKPDNILSHLIGHEGPGSILECMKRMGYAEALCAGADHGINTFSLFKISITLTKKGLANIPECVHMVDQYIEMLKRVGFDKSMCNEQRHLNALHFDQMDHEDAVDQVETLSNNIVMYEPKDILSGGYLIDEPTDEFIKAVNSILMTYFLPENRNIFIISHTFPYELFGKASNDWEKVKQREQWLKGEYFVASCNEVKSLTTKSNKNYGFHTPKPNPFIPENLKVLLPKPVLIRKDPHREIWYKFDTKFSKPVCCLDQMMYSPYVESNSHVCRIMTGIVMEELNSYTYDASLADLEFSISTRDKQMIVLHCSGYNDKFMVLLNRVTDQLFSSYEGLDRDQMANLQILFHTVKDKYLRKLKNRVLASVREQISETFHNITSETYIPLEREIEIVESITIDDVIKFKSNWYRTMYTKYLIQGNCYEKMILNHADRVDSIVNKSNPIAESPNKKVKYDPSVINSSYTLNYTPKVSKTLSTRNVTAVVRSNDPNNVCSGYMCYHVVDQIDLSKIASLKILGHIISEPFFDQLRTNEQLGYDVYGDMHRVGKLYGLCLRVISDTKDPEYLSERVESFMKGMGDKLSTISTEQFEEHVKGVVAGTLEPDTKLLDEFSRNSGEIMMGRYAFHSREVLAEQIEATSLDQVIKLYRQIVTTPNSLTIKVYPMTSQVVEFTPKLEFTELPFVFESMM</sequence>
<dbReference type="Gene3D" id="3.30.830.10">
    <property type="entry name" value="Metalloenzyme, LuxS/M16 peptidase-like"/>
    <property type="match status" value="4"/>
</dbReference>
<evidence type="ECO:0000259" key="11">
    <source>
        <dbReference type="Pfam" id="PF16187"/>
    </source>
</evidence>
<organism evidence="13 14">
    <name type="scientific">Yasminevirus sp. GU-2018</name>
    <dbReference type="NCBI Taxonomy" id="2420051"/>
    <lineage>
        <taxon>Viruses</taxon>
        <taxon>Varidnaviria</taxon>
        <taxon>Bamfordvirae</taxon>
        <taxon>Nucleocytoviricota</taxon>
        <taxon>Megaviricetes</taxon>
        <taxon>Imitervirales</taxon>
        <taxon>Mimiviridae</taxon>
        <taxon>Klosneuvirinae</taxon>
        <taxon>Yasminevirus</taxon>
        <taxon>Yasminevirus saudimassiliense</taxon>
    </lineage>
</organism>
<dbReference type="PANTHER" id="PTHR43690">
    <property type="entry name" value="NARDILYSIN"/>
    <property type="match status" value="1"/>
</dbReference>
<keyword evidence="5" id="KW-0378">Hydrolase</keyword>
<dbReference type="GO" id="GO:0004222">
    <property type="term" value="F:metalloendopeptidase activity"/>
    <property type="evidence" value="ECO:0007669"/>
    <property type="project" value="InterPro"/>
</dbReference>
<comment type="caution">
    <text evidence="13">The sequence shown here is derived from an EMBL/GenBank/DDBJ whole genome shotgun (WGS) entry which is preliminary data.</text>
</comment>
<dbReference type="Pfam" id="PF16187">
    <property type="entry name" value="Peptidase_M16_M"/>
    <property type="match status" value="1"/>
</dbReference>
<reference evidence="13 14" key="1">
    <citation type="submission" date="2018-10" db="EMBL/GenBank/DDBJ databases">
        <authorList>
            <consortium name="IHU Genomes"/>
        </authorList>
    </citation>
    <scope>NUCLEOTIDE SEQUENCE [LARGE SCALE GENOMIC DNA]</scope>
    <source>
        <strain evidence="13 14">A1</strain>
    </source>
</reference>
<evidence type="ECO:0000256" key="3">
    <source>
        <dbReference type="ARBA" id="ARBA00022670"/>
    </source>
</evidence>
<dbReference type="FunFam" id="3.30.830.10:FF:000005">
    <property type="entry name" value="nardilysin isoform X1"/>
    <property type="match status" value="1"/>
</dbReference>
<evidence type="ECO:0000256" key="7">
    <source>
        <dbReference type="ARBA" id="ARBA00023049"/>
    </source>
</evidence>
<feature type="domain" description="Peptidase M16 N-terminal" evidence="9">
    <location>
        <begin position="29"/>
        <end position="164"/>
    </location>
</feature>
<keyword evidence="3" id="KW-0645">Protease</keyword>
<dbReference type="GO" id="GO:0006508">
    <property type="term" value="P:proteolysis"/>
    <property type="evidence" value="ECO:0007669"/>
    <property type="project" value="UniProtKB-KW"/>
</dbReference>
<dbReference type="InterPro" id="IPR001431">
    <property type="entry name" value="Pept_M16_Zn_BS"/>
</dbReference>
<name>A0A5K0UAK0_9VIRU</name>
<evidence type="ECO:0000256" key="2">
    <source>
        <dbReference type="ARBA" id="ARBA00007261"/>
    </source>
</evidence>
<dbReference type="Pfam" id="PF05193">
    <property type="entry name" value="Peptidase_M16_C"/>
    <property type="match status" value="1"/>
</dbReference>
<feature type="domain" description="Peptidase M16 middle/third" evidence="11">
    <location>
        <begin position="377"/>
        <end position="667"/>
    </location>
</feature>
<comment type="cofactor">
    <cofactor evidence="1">
        <name>Zn(2+)</name>
        <dbReference type="ChEBI" id="CHEBI:29105"/>
    </cofactor>
</comment>
<keyword evidence="7" id="KW-0482">Metalloprotease</keyword>
<dbReference type="EMBL" id="UPSH01000002">
    <property type="protein sequence ID" value="VBB19027.1"/>
    <property type="molecule type" value="Genomic_DNA"/>
</dbReference>
<accession>A0A5K0UAK0</accession>
<feature type="domain" description="Peptidase M16 C-terminal" evidence="10">
    <location>
        <begin position="184"/>
        <end position="363"/>
    </location>
</feature>
<protein>
    <submittedName>
        <fullName evidence="13">Insulin-degrading enzyme</fullName>
    </submittedName>
</protein>
<gene>
    <name evidence="13" type="ORF">YASMINEVIRUS_1559</name>
</gene>
<dbReference type="FunFam" id="3.30.830.10:FF:000012">
    <property type="entry name" value="Protease 3"/>
    <property type="match status" value="1"/>
</dbReference>
<evidence type="ECO:0000313" key="13">
    <source>
        <dbReference type="EMBL" id="VBB19027.1"/>
    </source>
</evidence>
<evidence type="ECO:0000256" key="4">
    <source>
        <dbReference type="ARBA" id="ARBA00022723"/>
    </source>
</evidence>
<evidence type="ECO:0000259" key="10">
    <source>
        <dbReference type="Pfam" id="PF05193"/>
    </source>
</evidence>
<dbReference type="InterPro" id="IPR011765">
    <property type="entry name" value="Pept_M16_N"/>
</dbReference>
<evidence type="ECO:0000256" key="1">
    <source>
        <dbReference type="ARBA" id="ARBA00001947"/>
    </source>
</evidence>
<dbReference type="PROSITE" id="PS00143">
    <property type="entry name" value="INSULINASE"/>
    <property type="match status" value="1"/>
</dbReference>
<feature type="domain" description="Coenzyme PQQ synthesis protein F-like C-terminal lobe" evidence="12">
    <location>
        <begin position="794"/>
        <end position="890"/>
    </location>
</feature>
<evidence type="ECO:0000313" key="14">
    <source>
        <dbReference type="Proteomes" id="UP000594342"/>
    </source>
</evidence>
<comment type="similarity">
    <text evidence="2 8">Belongs to the peptidase M16 family.</text>
</comment>
<evidence type="ECO:0000256" key="6">
    <source>
        <dbReference type="ARBA" id="ARBA00022833"/>
    </source>
</evidence>
<dbReference type="Proteomes" id="UP000594342">
    <property type="component" value="Unassembled WGS sequence"/>
</dbReference>
<evidence type="ECO:0000259" key="9">
    <source>
        <dbReference type="Pfam" id="PF00675"/>
    </source>
</evidence>
<dbReference type="PANTHER" id="PTHR43690:SF18">
    <property type="entry name" value="INSULIN-DEGRADING ENZYME-RELATED"/>
    <property type="match status" value="1"/>
</dbReference>
<dbReference type="Pfam" id="PF22456">
    <property type="entry name" value="PqqF-like_C_4"/>
    <property type="match status" value="1"/>
</dbReference>
<dbReference type="SUPFAM" id="SSF63411">
    <property type="entry name" value="LuxS/MPP-like metallohydrolase"/>
    <property type="match status" value="4"/>
</dbReference>
<dbReference type="InterPro" id="IPR011249">
    <property type="entry name" value="Metalloenz_LuxS/M16"/>
</dbReference>
<dbReference type="InterPro" id="IPR007863">
    <property type="entry name" value="Peptidase_M16_C"/>
</dbReference>
<dbReference type="GO" id="GO:0046872">
    <property type="term" value="F:metal ion binding"/>
    <property type="evidence" value="ECO:0007669"/>
    <property type="project" value="UniProtKB-KW"/>
</dbReference>
<dbReference type="InterPro" id="IPR050626">
    <property type="entry name" value="Peptidase_M16"/>
</dbReference>
<keyword evidence="4" id="KW-0479">Metal-binding</keyword>
<dbReference type="InterPro" id="IPR054734">
    <property type="entry name" value="PqqF-like_C_4"/>
</dbReference>
<evidence type="ECO:0000256" key="5">
    <source>
        <dbReference type="ARBA" id="ARBA00022801"/>
    </source>
</evidence>
<evidence type="ECO:0000259" key="12">
    <source>
        <dbReference type="Pfam" id="PF22456"/>
    </source>
</evidence>
<dbReference type="Pfam" id="PF00675">
    <property type="entry name" value="Peptidase_M16"/>
    <property type="match status" value="1"/>
</dbReference>